<feature type="transmembrane region" description="Helical" evidence="7">
    <location>
        <begin position="273"/>
        <end position="296"/>
    </location>
</feature>
<keyword evidence="4 7" id="KW-0812">Transmembrane</keyword>
<evidence type="ECO:0000256" key="6">
    <source>
        <dbReference type="ARBA" id="ARBA00023136"/>
    </source>
</evidence>
<dbReference type="PANTHER" id="PTHR10010:SF46">
    <property type="entry name" value="SODIUM-DEPENDENT PHOSPHATE TRANSPORT PROTEIN 2B"/>
    <property type="match status" value="1"/>
</dbReference>
<dbReference type="GO" id="GO:0005436">
    <property type="term" value="F:sodium:phosphate symporter activity"/>
    <property type="evidence" value="ECO:0007669"/>
    <property type="project" value="InterPro"/>
</dbReference>
<evidence type="ECO:0000313" key="8">
    <source>
        <dbReference type="Proteomes" id="UP000492821"/>
    </source>
</evidence>
<accession>A0A7E4W6R3</accession>
<evidence type="ECO:0000256" key="7">
    <source>
        <dbReference type="SAM" id="Phobius"/>
    </source>
</evidence>
<keyword evidence="3" id="KW-1003">Cell membrane</keyword>
<evidence type="ECO:0000256" key="2">
    <source>
        <dbReference type="ARBA" id="ARBA00005808"/>
    </source>
</evidence>
<feature type="transmembrane region" description="Helical" evidence="7">
    <location>
        <begin position="233"/>
        <end position="253"/>
    </location>
</feature>
<comment type="similarity">
    <text evidence="2">Belongs to the SLC34A transporter family.</text>
</comment>
<name>A0A7E4W6R3_PANRE</name>
<evidence type="ECO:0000256" key="4">
    <source>
        <dbReference type="ARBA" id="ARBA00022692"/>
    </source>
</evidence>
<protein>
    <submittedName>
        <fullName evidence="9">Sodium-dependent phosphate transport protein 2B</fullName>
    </submittedName>
</protein>
<dbReference type="GO" id="GO:0016324">
    <property type="term" value="C:apical plasma membrane"/>
    <property type="evidence" value="ECO:0007669"/>
    <property type="project" value="UniProtKB-SubCell"/>
</dbReference>
<dbReference type="WBParaSite" id="Pan_g7759.t1">
    <property type="protein sequence ID" value="Pan_g7759.t1"/>
    <property type="gene ID" value="Pan_g7759"/>
</dbReference>
<dbReference type="GO" id="GO:0044341">
    <property type="term" value="P:sodium-dependent phosphate transport"/>
    <property type="evidence" value="ECO:0007669"/>
    <property type="project" value="InterPro"/>
</dbReference>
<dbReference type="AlphaFoldDB" id="A0A7E4W6R3"/>
<reference evidence="9" key="2">
    <citation type="submission" date="2020-10" db="UniProtKB">
        <authorList>
            <consortium name="WormBaseParasite"/>
        </authorList>
    </citation>
    <scope>IDENTIFICATION</scope>
</reference>
<organism evidence="8 9">
    <name type="scientific">Panagrellus redivivus</name>
    <name type="common">Microworm</name>
    <dbReference type="NCBI Taxonomy" id="6233"/>
    <lineage>
        <taxon>Eukaryota</taxon>
        <taxon>Metazoa</taxon>
        <taxon>Ecdysozoa</taxon>
        <taxon>Nematoda</taxon>
        <taxon>Chromadorea</taxon>
        <taxon>Rhabditida</taxon>
        <taxon>Tylenchina</taxon>
        <taxon>Panagrolaimomorpha</taxon>
        <taxon>Panagrolaimoidea</taxon>
        <taxon>Panagrolaimidae</taxon>
        <taxon>Panagrellus</taxon>
    </lineage>
</organism>
<dbReference type="PANTHER" id="PTHR10010">
    <property type="entry name" value="SOLUTE CARRIER FAMILY 34 SODIUM PHOSPHATE , MEMBER 2-RELATED"/>
    <property type="match status" value="1"/>
</dbReference>
<reference evidence="8" key="1">
    <citation type="journal article" date="2013" name="Genetics">
        <title>The draft genome and transcriptome of Panagrellus redivivus are shaped by the harsh demands of a free-living lifestyle.</title>
        <authorList>
            <person name="Srinivasan J."/>
            <person name="Dillman A.R."/>
            <person name="Macchietto M.G."/>
            <person name="Heikkinen L."/>
            <person name="Lakso M."/>
            <person name="Fracchia K.M."/>
            <person name="Antoshechkin I."/>
            <person name="Mortazavi A."/>
            <person name="Wong G."/>
            <person name="Sternberg P.W."/>
        </authorList>
    </citation>
    <scope>NUCLEOTIDE SEQUENCE [LARGE SCALE GENOMIC DNA]</scope>
    <source>
        <strain evidence="8">MT8872</strain>
    </source>
</reference>
<dbReference type="InterPro" id="IPR003841">
    <property type="entry name" value="Na/Pi_transpt"/>
</dbReference>
<sequence length="402" mass="44715">MMGSEMGASIMNALIKPIERLSALVVSPLSNLKPGQIKTLDALTDPILDKVIQIDDDGLNAAATSNATIERKTFVLRCINYENDINYPGTLFCPYEHIFAYSTWSDIGIGVCLLLVCVGSLVVCLLGIVKLMQDLLAGRIAVLLRKIMDKRLPYPFGWLTDYLVMLFGCAVVMVIQSSSVFRSALTPLVGVGVVTLDRLYPLIVGSNVGTTFTGVLAALSSDSTKLTETLQMALSQTFYNFFGLLLFYPIPFLRRIPMNLAMKLGDTTAKYRWFALVYILVVFILLPAFLLAISFLPLPAMISILGVVIIFCIFVVVVNVLQRKCAKCLPEVLKTWNFLPIWMHSLQPYDHFMTRHLSKLACCRKCFQQQPENDENSVSGFIGEISEPPVARLIRLSHQTQV</sequence>
<keyword evidence="6 7" id="KW-0472">Membrane</keyword>
<feature type="transmembrane region" description="Helical" evidence="7">
    <location>
        <begin position="302"/>
        <end position="321"/>
    </location>
</feature>
<proteinExistence type="inferred from homology"/>
<dbReference type="Proteomes" id="UP000492821">
    <property type="component" value="Unassembled WGS sequence"/>
</dbReference>
<keyword evidence="5 7" id="KW-1133">Transmembrane helix</keyword>
<evidence type="ECO:0000256" key="1">
    <source>
        <dbReference type="ARBA" id="ARBA00004424"/>
    </source>
</evidence>
<dbReference type="Pfam" id="PF02690">
    <property type="entry name" value="Na_Pi_cotrans"/>
    <property type="match status" value="1"/>
</dbReference>
<comment type="subcellular location">
    <subcellularLocation>
        <location evidence="1">Apical cell membrane</location>
        <topology evidence="1">Multi-pass membrane protein</topology>
    </subcellularLocation>
</comment>
<evidence type="ECO:0000313" key="9">
    <source>
        <dbReference type="WBParaSite" id="Pan_g7759.t1"/>
    </source>
</evidence>
<feature type="transmembrane region" description="Helical" evidence="7">
    <location>
        <begin position="152"/>
        <end position="175"/>
    </location>
</feature>
<feature type="transmembrane region" description="Helical" evidence="7">
    <location>
        <begin position="107"/>
        <end position="131"/>
    </location>
</feature>
<keyword evidence="8" id="KW-1185">Reference proteome</keyword>
<evidence type="ECO:0000256" key="5">
    <source>
        <dbReference type="ARBA" id="ARBA00022989"/>
    </source>
</evidence>
<evidence type="ECO:0000256" key="3">
    <source>
        <dbReference type="ARBA" id="ARBA00022475"/>
    </source>
</evidence>